<keyword evidence="3" id="KW-0547">Nucleotide-binding</keyword>
<feature type="compositionally biased region" description="Acidic residues" evidence="8">
    <location>
        <begin position="7"/>
        <end position="17"/>
    </location>
</feature>
<evidence type="ECO:0000256" key="5">
    <source>
        <dbReference type="ARBA" id="ARBA00023136"/>
    </source>
</evidence>
<dbReference type="PROSITE" id="PS50125">
    <property type="entry name" value="GUANYLATE_CYCLASE_2"/>
    <property type="match status" value="1"/>
</dbReference>
<evidence type="ECO:0000256" key="8">
    <source>
        <dbReference type="SAM" id="MobiDB-lite"/>
    </source>
</evidence>
<dbReference type="AlphaFoldDB" id="A0A1W0WNM1"/>
<evidence type="ECO:0000256" key="6">
    <source>
        <dbReference type="ARBA" id="ARBA00023180"/>
    </source>
</evidence>
<dbReference type="EMBL" id="MTYJ01000070">
    <property type="protein sequence ID" value="OQV16757.1"/>
    <property type="molecule type" value="Genomic_DNA"/>
</dbReference>
<organism evidence="10 11">
    <name type="scientific">Hypsibius exemplaris</name>
    <name type="common">Freshwater tardigrade</name>
    <dbReference type="NCBI Taxonomy" id="2072580"/>
    <lineage>
        <taxon>Eukaryota</taxon>
        <taxon>Metazoa</taxon>
        <taxon>Ecdysozoa</taxon>
        <taxon>Tardigrada</taxon>
        <taxon>Eutardigrada</taxon>
        <taxon>Parachela</taxon>
        <taxon>Hypsibioidea</taxon>
        <taxon>Hypsibiidae</taxon>
        <taxon>Hypsibius</taxon>
    </lineage>
</organism>
<evidence type="ECO:0000256" key="3">
    <source>
        <dbReference type="ARBA" id="ARBA00022741"/>
    </source>
</evidence>
<gene>
    <name evidence="10" type="ORF">BV898_09115</name>
</gene>
<evidence type="ECO:0000256" key="7">
    <source>
        <dbReference type="ARBA" id="ARBA00023239"/>
    </source>
</evidence>
<dbReference type="SUPFAM" id="SSF55073">
    <property type="entry name" value="Nucleotide cyclase"/>
    <property type="match status" value="1"/>
</dbReference>
<keyword evidence="5" id="KW-0472">Membrane</keyword>
<keyword evidence="7" id="KW-0456">Lyase</keyword>
<sequence length="253" mass="27851">MMHSTEDGDEITVQEESDDRHHTAQTAMTLAFYNGATVSLQELPEPKQRATPDIVEEAASKGDVYSFGILLQQFFVRSLPYRTTTHKVQVGEKFKAMEIAIEVKNGAIPRSVLGGIGVALIRGEALIPEIYRGVTVQSSDISNFSVSTKDLSPTEIVNIITQIHATVDTILESSTEVICIESFLDDFLTVSGLPVPNGTRHAFELCLAALAFRKEIGRIVFGPANELRKLRLRSGIQQGREDRMAYWLVGSAI</sequence>
<evidence type="ECO:0000313" key="10">
    <source>
        <dbReference type="EMBL" id="OQV16757.1"/>
    </source>
</evidence>
<feature type="domain" description="Guanylate cyclase" evidence="9">
    <location>
        <begin position="135"/>
        <end position="253"/>
    </location>
</feature>
<feature type="region of interest" description="Disordered" evidence="8">
    <location>
        <begin position="1"/>
        <end position="20"/>
    </location>
</feature>
<keyword evidence="11" id="KW-1185">Reference proteome</keyword>
<dbReference type="InterPro" id="IPR050401">
    <property type="entry name" value="Cyclic_nucleotide_synthase"/>
</dbReference>
<name>A0A1W0WNM1_HYPEX</name>
<dbReference type="PANTHER" id="PTHR11920:SF335">
    <property type="entry name" value="GUANYLATE CYCLASE"/>
    <property type="match status" value="1"/>
</dbReference>
<dbReference type="Gene3D" id="3.30.70.1230">
    <property type="entry name" value="Nucleotide cyclase"/>
    <property type="match status" value="1"/>
</dbReference>
<evidence type="ECO:0000256" key="4">
    <source>
        <dbReference type="ARBA" id="ARBA00022989"/>
    </source>
</evidence>
<dbReference type="GO" id="GO:0016020">
    <property type="term" value="C:membrane"/>
    <property type="evidence" value="ECO:0007669"/>
    <property type="project" value="UniProtKB-SubCell"/>
</dbReference>
<dbReference type="PANTHER" id="PTHR11920">
    <property type="entry name" value="GUANYLYL CYCLASE"/>
    <property type="match status" value="1"/>
</dbReference>
<dbReference type="Pfam" id="PF00211">
    <property type="entry name" value="Guanylate_cyc"/>
    <property type="match status" value="1"/>
</dbReference>
<dbReference type="GO" id="GO:0035556">
    <property type="term" value="P:intracellular signal transduction"/>
    <property type="evidence" value="ECO:0007669"/>
    <property type="project" value="InterPro"/>
</dbReference>
<comment type="subcellular location">
    <subcellularLocation>
        <location evidence="1">Membrane</location>
    </subcellularLocation>
</comment>
<dbReference type="GO" id="GO:0016829">
    <property type="term" value="F:lyase activity"/>
    <property type="evidence" value="ECO:0007669"/>
    <property type="project" value="UniProtKB-KW"/>
</dbReference>
<dbReference type="InterPro" id="IPR029787">
    <property type="entry name" value="Nucleotide_cyclase"/>
</dbReference>
<dbReference type="Proteomes" id="UP000192578">
    <property type="component" value="Unassembled WGS sequence"/>
</dbReference>
<proteinExistence type="predicted"/>
<dbReference type="GO" id="GO:0009190">
    <property type="term" value="P:cyclic nucleotide biosynthetic process"/>
    <property type="evidence" value="ECO:0007669"/>
    <property type="project" value="InterPro"/>
</dbReference>
<reference evidence="11" key="1">
    <citation type="submission" date="2017-01" db="EMBL/GenBank/DDBJ databases">
        <title>Comparative genomics of anhydrobiosis in the tardigrade Hypsibius dujardini.</title>
        <authorList>
            <person name="Yoshida Y."/>
            <person name="Koutsovoulos G."/>
            <person name="Laetsch D."/>
            <person name="Stevens L."/>
            <person name="Kumar S."/>
            <person name="Horikawa D."/>
            <person name="Ishino K."/>
            <person name="Komine S."/>
            <person name="Tomita M."/>
            <person name="Blaxter M."/>
            <person name="Arakawa K."/>
        </authorList>
    </citation>
    <scope>NUCLEOTIDE SEQUENCE [LARGE SCALE GENOMIC DNA]</scope>
    <source>
        <strain evidence="11">Z151</strain>
    </source>
</reference>
<dbReference type="GO" id="GO:0000166">
    <property type="term" value="F:nucleotide binding"/>
    <property type="evidence" value="ECO:0007669"/>
    <property type="project" value="UniProtKB-KW"/>
</dbReference>
<dbReference type="InterPro" id="IPR001054">
    <property type="entry name" value="A/G_cyclase"/>
</dbReference>
<evidence type="ECO:0000313" key="11">
    <source>
        <dbReference type="Proteomes" id="UP000192578"/>
    </source>
</evidence>
<comment type="caution">
    <text evidence="10">The sequence shown here is derived from an EMBL/GenBank/DDBJ whole genome shotgun (WGS) entry which is preliminary data.</text>
</comment>
<keyword evidence="2" id="KW-0812">Transmembrane</keyword>
<evidence type="ECO:0000259" key="9">
    <source>
        <dbReference type="PROSITE" id="PS50125"/>
    </source>
</evidence>
<keyword evidence="6" id="KW-0325">Glycoprotein</keyword>
<evidence type="ECO:0000256" key="2">
    <source>
        <dbReference type="ARBA" id="ARBA00022692"/>
    </source>
</evidence>
<protein>
    <recommendedName>
        <fullName evidence="9">Guanylate cyclase domain-containing protein</fullName>
    </recommendedName>
</protein>
<keyword evidence="4" id="KW-1133">Transmembrane helix</keyword>
<accession>A0A1W0WNM1</accession>
<evidence type="ECO:0000256" key="1">
    <source>
        <dbReference type="ARBA" id="ARBA00004370"/>
    </source>
</evidence>